<evidence type="ECO:0000313" key="1">
    <source>
        <dbReference type="EMBL" id="AZG44547.1"/>
    </source>
</evidence>
<dbReference type="RefSeq" id="WP_269462487.1">
    <property type="nucleotide sequence ID" value="NZ_CP033972.1"/>
</dbReference>
<dbReference type="InterPro" id="IPR049709">
    <property type="entry name" value="IniB-like_N"/>
</dbReference>
<accession>A0A3G8JHH9</accession>
<evidence type="ECO:0000313" key="2">
    <source>
        <dbReference type="Proteomes" id="UP000271469"/>
    </source>
</evidence>
<dbReference type="KEGG" id="gom:D7316_01133"/>
<reference evidence="1 2" key="1">
    <citation type="submission" date="2018-11" db="EMBL/GenBank/DDBJ databases">
        <title>Gordonia insulae sp. nov., isolated from an island soil.</title>
        <authorList>
            <person name="Kim Y.S."/>
            <person name="Kim S.B."/>
        </authorList>
    </citation>
    <scope>NUCLEOTIDE SEQUENCE [LARGE SCALE GENOMIC DNA]</scope>
    <source>
        <strain evidence="1 2">MMS17-SY073</strain>
    </source>
</reference>
<keyword evidence="2" id="KW-1185">Reference proteome</keyword>
<proteinExistence type="predicted"/>
<dbReference type="Proteomes" id="UP000271469">
    <property type="component" value="Chromosome"/>
</dbReference>
<sequence>MPRPTLLEFVTALAHDPAFAAAYWADPAETLRDANLHDVSAADISALMPMAGGADAGGLSTVGDNVWRGSEALLAFDVVSDDAVPIATGQFSDPAGLDFAHSAPEPLDTCEFDCVQTLSDLYSAIEVDAAVHVDTDLTAQIDAVDDVRQHPCAGWSTADPGDQAGDLY</sequence>
<dbReference type="NCBIfam" id="NF038175">
    <property type="entry name" value="IniB_NTERM"/>
    <property type="match status" value="1"/>
</dbReference>
<dbReference type="EMBL" id="CP033972">
    <property type="protein sequence ID" value="AZG44547.1"/>
    <property type="molecule type" value="Genomic_DNA"/>
</dbReference>
<gene>
    <name evidence="1" type="ORF">D7316_01133</name>
</gene>
<organism evidence="1 2">
    <name type="scientific">Gordonia insulae</name>
    <dbReference type="NCBI Taxonomy" id="2420509"/>
    <lineage>
        <taxon>Bacteria</taxon>
        <taxon>Bacillati</taxon>
        <taxon>Actinomycetota</taxon>
        <taxon>Actinomycetes</taxon>
        <taxon>Mycobacteriales</taxon>
        <taxon>Gordoniaceae</taxon>
        <taxon>Gordonia</taxon>
    </lineage>
</organism>
<protein>
    <submittedName>
        <fullName evidence="1">Uncharacterized protein</fullName>
    </submittedName>
</protein>
<name>A0A3G8JHH9_9ACTN</name>
<dbReference type="AlphaFoldDB" id="A0A3G8JHH9"/>